<evidence type="ECO:0000313" key="4">
    <source>
        <dbReference type="EMBL" id="KAF9964995.1"/>
    </source>
</evidence>
<evidence type="ECO:0000256" key="3">
    <source>
        <dbReference type="SAM" id="Phobius"/>
    </source>
</evidence>
<gene>
    <name evidence="4" type="ORF">BGZ70_005578</name>
</gene>
<comment type="caution">
    <text evidence="4">The sequence shown here is derived from an EMBL/GenBank/DDBJ whole genome shotgun (WGS) entry which is preliminary data.</text>
</comment>
<dbReference type="InterPro" id="IPR040201">
    <property type="entry name" value="Mrg3-like"/>
</dbReference>
<dbReference type="PROSITE" id="PS50005">
    <property type="entry name" value="TPR"/>
    <property type="match status" value="1"/>
</dbReference>
<feature type="compositionally biased region" description="Polar residues" evidence="2">
    <location>
        <begin position="1"/>
        <end position="12"/>
    </location>
</feature>
<dbReference type="InterPro" id="IPR011990">
    <property type="entry name" value="TPR-like_helical_dom_sf"/>
</dbReference>
<organism evidence="4 5">
    <name type="scientific">Mortierella alpina</name>
    <name type="common">Oleaginous fungus</name>
    <name type="synonym">Mortierella renispora</name>
    <dbReference type="NCBI Taxonomy" id="64518"/>
    <lineage>
        <taxon>Eukaryota</taxon>
        <taxon>Fungi</taxon>
        <taxon>Fungi incertae sedis</taxon>
        <taxon>Mucoromycota</taxon>
        <taxon>Mortierellomycotina</taxon>
        <taxon>Mortierellomycetes</taxon>
        <taxon>Mortierellales</taxon>
        <taxon>Mortierellaceae</taxon>
        <taxon>Mortierella</taxon>
    </lineage>
</organism>
<evidence type="ECO:0000313" key="5">
    <source>
        <dbReference type="Proteomes" id="UP000738359"/>
    </source>
</evidence>
<keyword evidence="1" id="KW-0802">TPR repeat</keyword>
<feature type="transmembrane region" description="Helical" evidence="3">
    <location>
        <begin position="79"/>
        <end position="102"/>
    </location>
</feature>
<dbReference type="OrthoDB" id="10050400at2759"/>
<feature type="region of interest" description="Disordered" evidence="2">
    <location>
        <begin position="1"/>
        <end position="31"/>
    </location>
</feature>
<feature type="repeat" description="TPR" evidence="1">
    <location>
        <begin position="335"/>
        <end position="368"/>
    </location>
</feature>
<feature type="compositionally biased region" description="Polar residues" evidence="2">
    <location>
        <begin position="219"/>
        <end position="234"/>
    </location>
</feature>
<dbReference type="InterPro" id="IPR019734">
    <property type="entry name" value="TPR_rpt"/>
</dbReference>
<protein>
    <submittedName>
        <fullName evidence="4">Uncharacterized protein</fullName>
    </submittedName>
</protein>
<dbReference type="Proteomes" id="UP000738359">
    <property type="component" value="Unassembled WGS sequence"/>
</dbReference>
<dbReference type="PANTHER" id="PTHR28142">
    <property type="entry name" value="MITOCHONDRIAL INNER MEMBRANE I-AAA PROTEASE SUPERCOMPLEX SUBUNIT MGR3-RELATED"/>
    <property type="match status" value="1"/>
</dbReference>
<name>A0A9P6J8M8_MORAP</name>
<dbReference type="PANTHER" id="PTHR28142:SF1">
    <property type="entry name" value="MITOCHONDRIAL INNER MEMBRANE I-AAA PROTEASE SUPERCOMPLEX SUBUNIT MGR3-RELATED"/>
    <property type="match status" value="1"/>
</dbReference>
<keyword evidence="3" id="KW-0472">Membrane</keyword>
<feature type="compositionally biased region" description="Basic and acidic residues" evidence="2">
    <location>
        <begin position="237"/>
        <end position="251"/>
    </location>
</feature>
<dbReference type="Gene3D" id="1.25.40.10">
    <property type="entry name" value="Tetratricopeptide repeat domain"/>
    <property type="match status" value="2"/>
</dbReference>
<keyword evidence="3" id="KW-0812">Transmembrane</keyword>
<evidence type="ECO:0000256" key="1">
    <source>
        <dbReference type="PROSITE-ProRule" id="PRU00339"/>
    </source>
</evidence>
<sequence length="474" mass="51606">MFTRTGSTTRSLARSLPSAIPRPACTAGPHRPLSTITHSRLIHQQCSRTLNLHAAPRSSATTAGARQYSSSSGSGRGGFPLAAVALIVGGIALTGFGLFQFYTSGVNRFPEGIRNDLRKALYYQNYSSDVDKNDKAITFYRSALNAAMQHPDLRVDGEEVTGIMIQLGTLFQEIGRVQEAIEVLGMAFECLVHGRTLGTGNKSVRGAGAADDKSSSSALQGQTGEFEGQSSALDSSEPEHHHGPRRLDGPTRLKAVGIAQKLGDLYHSIKKDQQAERYYLWSVEQLLKNHEGVTERQTNISEEERRLQNARDQEAMRKQFNFDKLPSWMTKTDLGASLEALGGFYTSKGVYSNALPLYMRALSLADQNSCHAAVLMCNISDAFAGLGNVEDATGWAERGLKVGSAQSGQECDEGCGVILYNLGMLHEMKGDVMKAQDYYKQSKQHGLKTGFNQSIIESNKALKRLRDASEGTQA</sequence>
<accession>A0A9P6J8M8</accession>
<keyword evidence="3" id="KW-1133">Transmembrane helix</keyword>
<keyword evidence="5" id="KW-1185">Reference proteome</keyword>
<dbReference type="EMBL" id="JAAAHY010000298">
    <property type="protein sequence ID" value="KAF9964995.1"/>
    <property type="molecule type" value="Genomic_DNA"/>
</dbReference>
<proteinExistence type="predicted"/>
<dbReference type="AlphaFoldDB" id="A0A9P6J8M8"/>
<evidence type="ECO:0000256" key="2">
    <source>
        <dbReference type="SAM" id="MobiDB-lite"/>
    </source>
</evidence>
<reference evidence="4" key="1">
    <citation type="journal article" date="2020" name="Fungal Divers.">
        <title>Resolving the Mortierellaceae phylogeny through synthesis of multi-gene phylogenetics and phylogenomics.</title>
        <authorList>
            <person name="Vandepol N."/>
            <person name="Liber J."/>
            <person name="Desiro A."/>
            <person name="Na H."/>
            <person name="Kennedy M."/>
            <person name="Barry K."/>
            <person name="Grigoriev I.V."/>
            <person name="Miller A.N."/>
            <person name="O'Donnell K."/>
            <person name="Stajich J.E."/>
            <person name="Bonito G."/>
        </authorList>
    </citation>
    <scope>NUCLEOTIDE SEQUENCE</scope>
    <source>
        <strain evidence="4">CK1249</strain>
    </source>
</reference>
<dbReference type="SUPFAM" id="SSF48452">
    <property type="entry name" value="TPR-like"/>
    <property type="match status" value="1"/>
</dbReference>
<feature type="region of interest" description="Disordered" evidence="2">
    <location>
        <begin position="201"/>
        <end position="252"/>
    </location>
</feature>
<dbReference type="Pfam" id="PF13176">
    <property type="entry name" value="TPR_7"/>
    <property type="match status" value="1"/>
</dbReference>